<keyword evidence="4 5" id="KW-0472">Membrane</keyword>
<feature type="transmembrane region" description="Helical" evidence="5">
    <location>
        <begin position="320"/>
        <end position="340"/>
    </location>
</feature>
<accession>A0A918YT01</accession>
<keyword evidence="2 5" id="KW-0812">Transmembrane</keyword>
<dbReference type="PIRSF" id="PIRSF006060">
    <property type="entry name" value="AA_transporter"/>
    <property type="match status" value="1"/>
</dbReference>
<evidence type="ECO:0000313" key="7">
    <source>
        <dbReference type="Proteomes" id="UP000655443"/>
    </source>
</evidence>
<feature type="transmembrane region" description="Helical" evidence="5">
    <location>
        <begin position="48"/>
        <end position="69"/>
    </location>
</feature>
<dbReference type="InterPro" id="IPR002293">
    <property type="entry name" value="AA/rel_permease1"/>
</dbReference>
<reference evidence="6" key="1">
    <citation type="journal article" date="2014" name="Int. J. Syst. Evol. Microbiol.">
        <title>Complete genome sequence of Corynebacterium casei LMG S-19264T (=DSM 44701T), isolated from a smear-ripened cheese.</title>
        <authorList>
            <consortium name="US DOE Joint Genome Institute (JGI-PGF)"/>
            <person name="Walter F."/>
            <person name="Albersmeier A."/>
            <person name="Kalinowski J."/>
            <person name="Ruckert C."/>
        </authorList>
    </citation>
    <scope>NUCLEOTIDE SEQUENCE</scope>
    <source>
        <strain evidence="6">JCM 4714</strain>
    </source>
</reference>
<feature type="transmembrane region" description="Helical" evidence="5">
    <location>
        <begin position="195"/>
        <end position="216"/>
    </location>
</feature>
<feature type="transmembrane region" description="Helical" evidence="5">
    <location>
        <begin position="394"/>
        <end position="415"/>
    </location>
</feature>
<protein>
    <submittedName>
        <fullName evidence="6">Cationic amino acid transport integral membrane protein</fullName>
    </submittedName>
</protein>
<dbReference type="GO" id="GO:0016020">
    <property type="term" value="C:membrane"/>
    <property type="evidence" value="ECO:0007669"/>
    <property type="project" value="UniProtKB-SubCell"/>
</dbReference>
<comment type="subcellular location">
    <subcellularLocation>
        <location evidence="1">Membrane</location>
        <topology evidence="1">Multi-pass membrane protein</topology>
    </subcellularLocation>
</comment>
<dbReference type="AlphaFoldDB" id="A0A918YT01"/>
<feature type="transmembrane region" description="Helical" evidence="5">
    <location>
        <begin position="170"/>
        <end position="188"/>
    </location>
</feature>
<feature type="transmembrane region" description="Helical" evidence="5">
    <location>
        <begin position="427"/>
        <end position="445"/>
    </location>
</feature>
<feature type="transmembrane region" description="Helical" evidence="5">
    <location>
        <begin position="75"/>
        <end position="97"/>
    </location>
</feature>
<evidence type="ECO:0000256" key="3">
    <source>
        <dbReference type="ARBA" id="ARBA00022989"/>
    </source>
</evidence>
<dbReference type="Proteomes" id="UP000655443">
    <property type="component" value="Unassembled WGS sequence"/>
</dbReference>
<evidence type="ECO:0000313" key="6">
    <source>
        <dbReference type="EMBL" id="GHE14427.1"/>
    </source>
</evidence>
<keyword evidence="3 5" id="KW-1133">Transmembrane helix</keyword>
<proteinExistence type="predicted"/>
<evidence type="ECO:0000256" key="2">
    <source>
        <dbReference type="ARBA" id="ARBA00022692"/>
    </source>
</evidence>
<keyword evidence="7" id="KW-1185">Reference proteome</keyword>
<dbReference type="Pfam" id="PF13520">
    <property type="entry name" value="AA_permease_2"/>
    <property type="match status" value="1"/>
</dbReference>
<dbReference type="RefSeq" id="WP_189958913.1">
    <property type="nucleotide sequence ID" value="NZ_BMVG01000050.1"/>
</dbReference>
<name>A0A918YT01_9ACTN</name>
<dbReference type="PANTHER" id="PTHR43243">
    <property type="entry name" value="INNER MEMBRANE TRANSPORTER YGJI-RELATED"/>
    <property type="match status" value="1"/>
</dbReference>
<evidence type="ECO:0000256" key="1">
    <source>
        <dbReference type="ARBA" id="ARBA00004141"/>
    </source>
</evidence>
<dbReference type="EMBL" id="BMVG01000050">
    <property type="protein sequence ID" value="GHE14427.1"/>
    <property type="molecule type" value="Genomic_DNA"/>
</dbReference>
<comment type="caution">
    <text evidence="6">The sequence shown here is derived from an EMBL/GenBank/DDBJ whole genome shotgun (WGS) entry which is preliminary data.</text>
</comment>
<feature type="transmembrane region" description="Helical" evidence="5">
    <location>
        <begin position="451"/>
        <end position="469"/>
    </location>
</feature>
<evidence type="ECO:0000256" key="4">
    <source>
        <dbReference type="ARBA" id="ARBA00023136"/>
    </source>
</evidence>
<sequence length="491" mass="51369">MPSNDVRLRQQLLRRKPVSAFLADAEAGAEQGDAHGSGLHRTVGSFQLTMIGVGATIGTGIFFTLSTAVPQAGPAVILSFVIGAITAALTALCYAELTSAVPVSGSSYSYAYATLGELAAWVVGSCLLLEYAVSGAAIAVSWGQYLNDLTQRLFGLTMPAAIAAPPGDGGYVNLPGVVLVVLCCLLLMRGARESALVNTVMVLIKLGVLLLFIVIGVTGFRSADLHPFAPLGFAGISAAASSVFFSFIGLDAVSTAGEEVKNPQKTLPRVIIGALLVVTAFYCLVALVGVGAQKWTLFNGQDAGLSEILQRVTGQSWPGAILSAGAVISIVSVTLVVIYGQTRILYSMGRDGMLPPVFRRVSVRSGTPVGNTLIVGAFIALLAAFVPLDWLANLTSMGTLVAFAVVSVGVIVLRVREPELTRGFKVPGYPVVPALSVLFCGYLIWNLPADTFVLFAGWLLLALVVYFGYSRRHSRLATNEAAAVRSTAPQS</sequence>
<organism evidence="6 7">
    <name type="scientific">Streptomyces alanosinicus</name>
    <dbReference type="NCBI Taxonomy" id="68171"/>
    <lineage>
        <taxon>Bacteria</taxon>
        <taxon>Bacillati</taxon>
        <taxon>Actinomycetota</taxon>
        <taxon>Actinomycetes</taxon>
        <taxon>Kitasatosporales</taxon>
        <taxon>Streptomycetaceae</taxon>
        <taxon>Streptomyces</taxon>
    </lineage>
</organism>
<feature type="transmembrane region" description="Helical" evidence="5">
    <location>
        <begin position="228"/>
        <end position="250"/>
    </location>
</feature>
<feature type="transmembrane region" description="Helical" evidence="5">
    <location>
        <begin position="118"/>
        <end position="142"/>
    </location>
</feature>
<dbReference type="GO" id="GO:0015171">
    <property type="term" value="F:amino acid transmembrane transporter activity"/>
    <property type="evidence" value="ECO:0007669"/>
    <property type="project" value="TreeGrafter"/>
</dbReference>
<dbReference type="Gene3D" id="1.20.1740.10">
    <property type="entry name" value="Amino acid/polyamine transporter I"/>
    <property type="match status" value="1"/>
</dbReference>
<gene>
    <name evidence="6" type="ORF">GCM10010339_85060</name>
</gene>
<evidence type="ECO:0000256" key="5">
    <source>
        <dbReference type="SAM" id="Phobius"/>
    </source>
</evidence>
<feature type="transmembrane region" description="Helical" evidence="5">
    <location>
        <begin position="369"/>
        <end position="388"/>
    </location>
</feature>
<reference evidence="6" key="2">
    <citation type="submission" date="2020-09" db="EMBL/GenBank/DDBJ databases">
        <authorList>
            <person name="Sun Q."/>
            <person name="Ohkuma M."/>
        </authorList>
    </citation>
    <scope>NUCLEOTIDE SEQUENCE</scope>
    <source>
        <strain evidence="6">JCM 4714</strain>
    </source>
</reference>
<feature type="transmembrane region" description="Helical" evidence="5">
    <location>
        <begin position="270"/>
        <end position="292"/>
    </location>
</feature>
<dbReference type="PANTHER" id="PTHR43243:SF24">
    <property type="entry name" value="CATIONIC AMINO ACID TRANSPORT INTEGRAL MEMBRANE PROTEIN ROCE-RELATED"/>
    <property type="match status" value="1"/>
</dbReference>